<evidence type="ECO:0000313" key="5">
    <source>
        <dbReference type="Proteomes" id="UP000285262"/>
    </source>
</evidence>
<dbReference type="EMBL" id="CP047129">
    <property type="protein sequence ID" value="QHB61864.1"/>
    <property type="molecule type" value="Genomic_DNA"/>
</dbReference>
<dbReference type="Pfam" id="PF08051">
    <property type="entry name" value="Ery_res_leader1"/>
    <property type="match status" value="1"/>
</dbReference>
<proteinExistence type="predicted"/>
<protein>
    <submittedName>
        <fullName evidence="3">Erythromycin resistance leader peptide</fullName>
    </submittedName>
</protein>
<sequence length="55" mass="6253">METSHQPNGRRLPGPLRQIPINQTPHKQLDPLGYIGYNSPMLISGTAFLRLRTNR</sequence>
<reference evidence="1 6" key="2">
    <citation type="submission" date="2019-12" db="EMBL/GenBank/DDBJ databases">
        <title>Draft Genome Sequence of Bifidobacterium adolescentis ZJ2.</title>
        <authorList>
            <person name="Jin Z."/>
        </authorList>
    </citation>
    <scope>NUCLEOTIDE SEQUENCE [LARGE SCALE GENOMIC DNA]</scope>
    <source>
        <strain evidence="1 6">ZJ2</strain>
    </source>
</reference>
<dbReference type="AlphaFoldDB" id="A0A374Q3F1"/>
<gene>
    <name evidence="3" type="ORF">DW072_09745</name>
    <name evidence="2" type="ORF">DW139_09590</name>
    <name evidence="1" type="ORF">F3K97_00325</name>
</gene>
<dbReference type="EMBL" id="QRNG01000038">
    <property type="protein sequence ID" value="RHK23338.1"/>
    <property type="molecule type" value="Genomic_DNA"/>
</dbReference>
<dbReference type="InterPro" id="IPR012558">
    <property type="entry name" value="Emycin-R_leader_pep1"/>
</dbReference>
<dbReference type="EMBL" id="QRLP01000019">
    <property type="protein sequence ID" value="RHJ15371.1"/>
    <property type="molecule type" value="Genomic_DNA"/>
</dbReference>
<dbReference type="Proteomes" id="UP000464884">
    <property type="component" value="Chromosome"/>
</dbReference>
<name>A0A374Q3F1_BIFAD</name>
<evidence type="ECO:0000313" key="1">
    <source>
        <dbReference type="EMBL" id="QHB61864.1"/>
    </source>
</evidence>
<dbReference type="RefSeq" id="WP_117502530.1">
    <property type="nucleotide sequence ID" value="NZ_CP047129.1"/>
</dbReference>
<accession>A0A374Q3F1</accession>
<evidence type="ECO:0000313" key="2">
    <source>
        <dbReference type="EMBL" id="RHJ15371.1"/>
    </source>
</evidence>
<dbReference type="Proteomes" id="UP000285262">
    <property type="component" value="Unassembled WGS sequence"/>
</dbReference>
<reference evidence="4 5" key="1">
    <citation type="submission" date="2018-08" db="EMBL/GenBank/DDBJ databases">
        <title>A genome reference for cultivated species of the human gut microbiota.</title>
        <authorList>
            <person name="Zou Y."/>
            <person name="Xue W."/>
            <person name="Luo G."/>
        </authorList>
    </citation>
    <scope>NUCLEOTIDE SEQUENCE [LARGE SCALE GENOMIC DNA]</scope>
    <source>
        <strain evidence="3 5">AF45-19</strain>
        <strain evidence="2 4">AM12-20</strain>
    </source>
</reference>
<evidence type="ECO:0000313" key="3">
    <source>
        <dbReference type="EMBL" id="RHK23338.1"/>
    </source>
</evidence>
<evidence type="ECO:0000313" key="6">
    <source>
        <dbReference type="Proteomes" id="UP000464884"/>
    </source>
</evidence>
<organism evidence="3 5">
    <name type="scientific">Bifidobacterium adolescentis</name>
    <dbReference type="NCBI Taxonomy" id="1680"/>
    <lineage>
        <taxon>Bacteria</taxon>
        <taxon>Bacillati</taxon>
        <taxon>Actinomycetota</taxon>
        <taxon>Actinomycetes</taxon>
        <taxon>Bifidobacteriales</taxon>
        <taxon>Bifidobacteriaceae</taxon>
        <taxon>Bifidobacterium</taxon>
    </lineage>
</organism>
<evidence type="ECO:0000313" key="4">
    <source>
        <dbReference type="Proteomes" id="UP000284589"/>
    </source>
</evidence>
<dbReference type="Proteomes" id="UP000284589">
    <property type="component" value="Unassembled WGS sequence"/>
</dbReference>